<comment type="caution">
    <text evidence="2">The sequence shown here is derived from an EMBL/GenBank/DDBJ whole genome shotgun (WGS) entry which is preliminary data.</text>
</comment>
<organism evidence="2 3">
    <name type="scientific">Entomortierella parvispora</name>
    <dbReference type="NCBI Taxonomy" id="205924"/>
    <lineage>
        <taxon>Eukaryota</taxon>
        <taxon>Fungi</taxon>
        <taxon>Fungi incertae sedis</taxon>
        <taxon>Mucoromycota</taxon>
        <taxon>Mortierellomycotina</taxon>
        <taxon>Mortierellomycetes</taxon>
        <taxon>Mortierellales</taxon>
        <taxon>Mortierellaceae</taxon>
        <taxon>Entomortierella</taxon>
    </lineage>
</organism>
<dbReference type="Proteomes" id="UP000827284">
    <property type="component" value="Unassembled WGS sequence"/>
</dbReference>
<feature type="compositionally biased region" description="Acidic residues" evidence="1">
    <location>
        <begin position="589"/>
        <end position="608"/>
    </location>
</feature>
<keyword evidence="3" id="KW-1185">Reference proteome</keyword>
<gene>
    <name evidence="2" type="ORF">EMPS_00445</name>
</gene>
<feature type="region of interest" description="Disordered" evidence="1">
    <location>
        <begin position="1126"/>
        <end position="1145"/>
    </location>
</feature>
<feature type="compositionally biased region" description="Polar residues" evidence="1">
    <location>
        <begin position="1177"/>
        <end position="1193"/>
    </location>
</feature>
<protein>
    <recommendedName>
        <fullName evidence="4">XPG-I domain-containing protein</fullName>
    </recommendedName>
</protein>
<sequence>MGVANAFAPLKDCKAIKVIDPKSLDGCHIDGSAVSYIRLKNTEGRLLLKAFKKQAKEVSTASTTASPLPLGEWDKENKLWQFPSAERPDGSFSQDVSVSVPQRISALHISSPSSTSNRNPSTTIPVVPRQPLIQPPSYFGPASPVSASFPPGSQPLPDNVCHELNRARDEILPVLARSMDKMFDNNYSKLSDYIHYDGTPTAEKAFARERRLKASLPASFKMSDMLASTERRLLQLESKKNLSNNQLRRLRKYLGRVVFPHWLKCRSVDPRTTKNVARELHDSHGWRSHVCDGQFDICAGKLARDDPNLTVVTTDSDLMFMGIKEFVRFQPRGTRFYSYPVEEMITFCGLESKEQWVAGAVVSLNDYDPSIGRTSFNSAIKAMKAIREDLLREDINPTVEAHVAQFCSKKKDYVENVQQSISSFVNLQETFLEQNQQVNDVLDDSIRRIVFRLGVLTSRYRQSRRPQSDEGSAMNMFSVSSAALISPQLDAVTDNIVSVLALCPPEPDAGSIVELSTPPPTTTSSDLDPEVKLKKKHRRGYCRYSSGHKYCPKAFSSVYINPSKNTEPIGCRNMTIGRPAPNSQIQDHSEEDEGEEGEDSFPADEDVQSVESVPQDKKSKAAKEKKAKAEEKKTKAEEKKARVAEEKKAKVEEKKSKAAEEKKAKAEEKKKSRKRPSTTTYAPSKRRARDEEMKGKGTAGQNADVKSRKRNTTNIIGDIVGGHFPLVAMRPGRLESCLSHSVKKSFPSLSEDDRTTMVKYIVTVIRTMAKVHSDLLREGLLATELYIATVFKEYPAIDGDQALSDAEERRSRFNNLLTPAYCGPFFQRLLRRMIYWGSDDSGLGKTTSKTATDADDLFEKYKKLTEARSAKPFLPNDGDICDKAFIEQCARGLSDMVGSHVFKFTLELKKRVILNNPAWASSVCGKELLNSINDDGKSDKHDRLSMHLIMNMMLPAAVQVKTLPEVGFADGFFTATERQLVACLLKDCRLTNSRKRGISEKDRQAQILNSIFGAKMLADANTQDEVGRLSFYLFLNGQNTSYRRGANVLWANDDLNASSSSSSSSLPSSSTKCALQSLPLHSRMLLEQNVVEQIDEVSARLDDMPASDSSYQATKDELRSIVRDGLQSPEHYQRQIDDASPGSKRQKYVLSGDFSTNGYDLRVMAYKLTEKKRAAKTTASNVAEGSFTSSSAGPSRLVGDDPSSTGPVLSTSIEMEWESNLPPSPEKQISSEPLPAPALVSVLASGAALPWSTAPVLNGWPYIYDEFNKQDTIDKLHEGTVGPQIGIRALCLDPGVACTATGTLVHSNFEHNAVNLVIPRGPRDTINRRYRKHQSNLKSAEGIPDVEARLVSMKPVQVGMVAQGDQDQIMEDVQEKNEAQTGLAMEDVQTSSGDESSQTETGMMTLTAAMIQAAQEFESAVKTHIVSQAKESPTLRSYYGSVKFKKDKYDYHEAIRHDLDSATTAVLKMRHFVPDRQPTADDLKKIINTVLEDPRKAKKDVEALPGVKSYDWISYQNAMKDFGQLSGDELHAFLSSDPVVRSLEKMARSLFKRGYLSLNRLSDHDRNEFLASPFIIGVGDGDYRRWKGQSHGCGKFTENLIRQRRDLAKDLARNKEKRPTVIKLVKMPEFRSSVFCCSCHFRVKEEGRSVICDECHKSRDRDHNSATNLSHAAIHFLRKREWPAPLDFAKAKLADLADHADHANNNDA</sequence>
<dbReference type="OrthoDB" id="2389029at2759"/>
<reference evidence="2" key="1">
    <citation type="submission" date="2021-11" db="EMBL/GenBank/DDBJ databases">
        <authorList>
            <person name="Herlambang A."/>
            <person name="Guo Y."/>
            <person name="Takashima Y."/>
            <person name="Nishizawa T."/>
        </authorList>
    </citation>
    <scope>NUCLEOTIDE SEQUENCE</scope>
    <source>
        <strain evidence="2">E1425</strain>
    </source>
</reference>
<feature type="region of interest" description="Disordered" evidence="1">
    <location>
        <begin position="1177"/>
        <end position="1205"/>
    </location>
</feature>
<evidence type="ECO:0000256" key="1">
    <source>
        <dbReference type="SAM" id="MobiDB-lite"/>
    </source>
</evidence>
<feature type="compositionally biased region" description="Basic and acidic residues" evidence="1">
    <location>
        <begin position="614"/>
        <end position="670"/>
    </location>
</feature>
<evidence type="ECO:0008006" key="4">
    <source>
        <dbReference type="Google" id="ProtNLM"/>
    </source>
</evidence>
<feature type="compositionally biased region" description="Polar residues" evidence="1">
    <location>
        <begin position="1388"/>
        <end position="1399"/>
    </location>
</feature>
<feature type="region of interest" description="Disordered" evidence="1">
    <location>
        <begin position="509"/>
        <end position="532"/>
    </location>
</feature>
<feature type="region of interest" description="Disordered" evidence="1">
    <location>
        <begin position="1375"/>
        <end position="1399"/>
    </location>
</feature>
<dbReference type="EMBL" id="BQFW01000001">
    <property type="protein sequence ID" value="GJJ68099.1"/>
    <property type="molecule type" value="Genomic_DNA"/>
</dbReference>
<feature type="region of interest" description="Disordered" evidence="1">
    <location>
        <begin position="570"/>
        <end position="710"/>
    </location>
</feature>
<dbReference type="GO" id="GO:0003677">
    <property type="term" value="F:DNA binding"/>
    <property type="evidence" value="ECO:0007669"/>
    <property type="project" value="UniProtKB-KW"/>
</dbReference>
<evidence type="ECO:0000313" key="2">
    <source>
        <dbReference type="EMBL" id="GJJ68099.1"/>
    </source>
</evidence>
<accession>A0A9P3H0Y9</accession>
<evidence type="ECO:0000313" key="3">
    <source>
        <dbReference type="Proteomes" id="UP000827284"/>
    </source>
</evidence>
<name>A0A9P3H0Y9_9FUNG</name>
<proteinExistence type="predicted"/>
<reference evidence="2" key="2">
    <citation type="journal article" date="2022" name="Microbiol. Resour. Announc.">
        <title>Whole-Genome Sequence of Entomortierella parvispora E1425, a Mucoromycotan Fungus Associated with Burkholderiaceae-Related Endosymbiotic Bacteria.</title>
        <authorList>
            <person name="Herlambang A."/>
            <person name="Guo Y."/>
            <person name="Takashima Y."/>
            <person name="Narisawa K."/>
            <person name="Ohta H."/>
            <person name="Nishizawa T."/>
        </authorList>
    </citation>
    <scope>NUCLEOTIDE SEQUENCE</scope>
    <source>
        <strain evidence="2">E1425</strain>
    </source>
</reference>